<evidence type="ECO:0000256" key="4">
    <source>
        <dbReference type="SAM" id="SignalP"/>
    </source>
</evidence>
<dbReference type="InterPro" id="IPR032311">
    <property type="entry name" value="DUF4982"/>
</dbReference>
<feature type="domain" description="Glycoside hydrolase family 2 immunoglobulin-like beta-sandwich" evidence="5">
    <location>
        <begin position="268"/>
        <end position="382"/>
    </location>
</feature>
<dbReference type="InterPro" id="IPR008979">
    <property type="entry name" value="Galactose-bd-like_sf"/>
</dbReference>
<dbReference type="Pfam" id="PF18565">
    <property type="entry name" value="Glyco_hydro2_C5"/>
    <property type="match status" value="1"/>
</dbReference>
<evidence type="ECO:0000259" key="8">
    <source>
        <dbReference type="Pfam" id="PF18565"/>
    </source>
</evidence>
<dbReference type="Pfam" id="PF16355">
    <property type="entry name" value="DUF4982"/>
    <property type="match status" value="1"/>
</dbReference>
<evidence type="ECO:0000256" key="1">
    <source>
        <dbReference type="ARBA" id="ARBA00007401"/>
    </source>
</evidence>
<feature type="domain" description="DUF4982" evidence="7">
    <location>
        <begin position="719"/>
        <end position="778"/>
    </location>
</feature>
<reference evidence="10 11" key="1">
    <citation type="submission" date="2020-08" db="EMBL/GenBank/DDBJ databases">
        <title>Genomic Encyclopedia of Type Strains, Phase IV (KMG-IV): sequencing the most valuable type-strain genomes for metagenomic binning, comparative biology and taxonomic classification.</title>
        <authorList>
            <person name="Goeker M."/>
        </authorList>
    </citation>
    <scope>NUCLEOTIDE SEQUENCE [LARGE SCALE GENOMIC DNA]</scope>
    <source>
        <strain evidence="10 11">DSM 103336</strain>
    </source>
</reference>
<proteinExistence type="inferred from homology"/>
<dbReference type="InterPro" id="IPR048229">
    <property type="entry name" value="GalB-like"/>
</dbReference>
<evidence type="ECO:0000256" key="3">
    <source>
        <dbReference type="ARBA" id="ARBA00023295"/>
    </source>
</evidence>
<dbReference type="InterPro" id="IPR017853">
    <property type="entry name" value="GH"/>
</dbReference>
<dbReference type="PANTHER" id="PTHR42732">
    <property type="entry name" value="BETA-GALACTOSIDASE"/>
    <property type="match status" value="1"/>
</dbReference>
<evidence type="ECO:0000259" key="6">
    <source>
        <dbReference type="Pfam" id="PF02836"/>
    </source>
</evidence>
<sequence length="900" mass="97824">MTVGSRFATMARLAPRIAWIVTVAAVAASPAQAQRARISINDGWKFHRGDPAGVGADLRYEVLPELKLRPDGADFDAGVMDDSDTAVRKGVLRPYILPSGNAFIRDPAKRHVRPAGNPGGDVPYIKGGFDDAGWQSVTLPHDWAIAGPFIAKGPYGGMGRLPSWGAGWYRRKLAIPAADRGRSVFLDVDGAMSYATVWLNGKLVGGWPYGYNSWRLDLTPYIIPGGDNQLAIRLDNPMESSRWYPGGGIYRNVWLTTADPVHVAQWGTKITTSDVSARQAQVALALTVENLASAGASVVADTAIFAIDAADRRLGGAVARIATAAVAIAAGGTASISGTTTIRNPRLWGPPPTQVPNRYVAVTTLRRGGRVIDTYETRFGVRALTFDPNRGVIVNGEHVMLNGVNQHHDLGALGAAWNDRAAKRQLNILADMGVNAIRMAHNPPAPELLDMTDRMGFLVMDEVFDVWERRKTPFDTHLIFKDWHEPDLRAMMRRDFNHPSVIMWSIGNEVGEQYGGRGAAVAREVMTIAHQEDATRPVMGSMNVAAPGSDFASAFDAIALNYQGAGVRTKLPTFAGFRAKHPDKVIFSSESAAAYSSRGDYQFPVPGGISNPVRPGVGGDEETHQVSAYELFAADFGGTADRTWAAQDQNPTVAGEFVWTGFDYLGEPAPYYSSRSSYFGIVDLAGFPKDRFWLYKARWRPDVKFVHVLPHWNFAGREGQVTPVHAFTSADEAELFVNGKSQGRQKRAPFAYRFRWDYVRYEPGEIKVVTWKDGNPWAEEAVRTTGAPVRIAAVADRASIANDGKDLAWVSVALSDASGGFVPRDQRTVRFTIEGPGEIVATDNGDPTDFVAFPSAARKLFNGRAIAIVRAVPGKQGPIRVRVAAEGLPDATVRIASQKE</sequence>
<keyword evidence="11" id="KW-1185">Reference proteome</keyword>
<evidence type="ECO:0000256" key="2">
    <source>
        <dbReference type="ARBA" id="ARBA00022801"/>
    </source>
</evidence>
<dbReference type="InterPro" id="IPR040605">
    <property type="entry name" value="Glyco_hydro2_dom5"/>
</dbReference>
<evidence type="ECO:0000259" key="5">
    <source>
        <dbReference type="Pfam" id="PF00703"/>
    </source>
</evidence>
<dbReference type="InterPro" id="IPR013783">
    <property type="entry name" value="Ig-like_fold"/>
</dbReference>
<dbReference type="SUPFAM" id="SSF49303">
    <property type="entry name" value="beta-Galactosidase/glucuronidase domain"/>
    <property type="match status" value="1"/>
</dbReference>
<organism evidence="10 11">
    <name type="scientific">Sphingomonas prati</name>
    <dbReference type="NCBI Taxonomy" id="1843237"/>
    <lineage>
        <taxon>Bacteria</taxon>
        <taxon>Pseudomonadati</taxon>
        <taxon>Pseudomonadota</taxon>
        <taxon>Alphaproteobacteria</taxon>
        <taxon>Sphingomonadales</taxon>
        <taxon>Sphingomonadaceae</taxon>
        <taxon>Sphingomonas</taxon>
    </lineage>
</organism>
<dbReference type="Gene3D" id="2.60.40.10">
    <property type="entry name" value="Immunoglobulins"/>
    <property type="match status" value="3"/>
</dbReference>
<dbReference type="Gene3D" id="3.20.20.80">
    <property type="entry name" value="Glycosidases"/>
    <property type="match status" value="1"/>
</dbReference>
<comment type="similarity">
    <text evidence="1">Belongs to the glycosyl hydrolase 2 family.</text>
</comment>
<protein>
    <submittedName>
        <fullName evidence="10">Beta-galactosidase</fullName>
        <ecNumber evidence="10">3.2.1.23</ecNumber>
    </submittedName>
</protein>
<dbReference type="SUPFAM" id="SSF51445">
    <property type="entry name" value="(Trans)glycosidases"/>
    <property type="match status" value="1"/>
</dbReference>
<dbReference type="GO" id="GO:0004565">
    <property type="term" value="F:beta-galactosidase activity"/>
    <property type="evidence" value="ECO:0007669"/>
    <property type="project" value="UniProtKB-EC"/>
</dbReference>
<accession>A0A7W9BV85</accession>
<dbReference type="InterPro" id="IPR036156">
    <property type="entry name" value="Beta-gal/glucu_dom_sf"/>
</dbReference>
<comment type="caution">
    <text evidence="10">The sequence shown here is derived from an EMBL/GenBank/DDBJ whole genome shotgun (WGS) entry which is preliminary data.</text>
</comment>
<evidence type="ECO:0000313" key="11">
    <source>
        <dbReference type="Proteomes" id="UP000546701"/>
    </source>
</evidence>
<dbReference type="GO" id="GO:0005975">
    <property type="term" value="P:carbohydrate metabolic process"/>
    <property type="evidence" value="ECO:0007669"/>
    <property type="project" value="InterPro"/>
</dbReference>
<dbReference type="EMBL" id="JACIJR010000009">
    <property type="protein sequence ID" value="MBB5730761.1"/>
    <property type="molecule type" value="Genomic_DNA"/>
</dbReference>
<keyword evidence="4" id="KW-0732">Signal</keyword>
<dbReference type="Pfam" id="PF00703">
    <property type="entry name" value="Glyco_hydro_2"/>
    <property type="match status" value="1"/>
</dbReference>
<dbReference type="InterPro" id="IPR006102">
    <property type="entry name" value="Ig-like_GH2"/>
</dbReference>
<dbReference type="PRINTS" id="PR00132">
    <property type="entry name" value="GLHYDRLASE2"/>
</dbReference>
<evidence type="ECO:0000259" key="7">
    <source>
        <dbReference type="Pfam" id="PF16355"/>
    </source>
</evidence>
<dbReference type="PANTHER" id="PTHR42732:SF1">
    <property type="entry name" value="BETA-MANNOSIDASE"/>
    <property type="match status" value="1"/>
</dbReference>
<dbReference type="EC" id="3.2.1.23" evidence="10"/>
<keyword evidence="2 10" id="KW-0378">Hydrolase</keyword>
<dbReference type="InterPro" id="IPR006103">
    <property type="entry name" value="Glyco_hydro_2_cat"/>
</dbReference>
<dbReference type="RefSeq" id="WP_229674113.1">
    <property type="nucleotide sequence ID" value="NZ_BMJP01000007.1"/>
</dbReference>
<feature type="domain" description="Glycoside hydrolase family 2 catalytic" evidence="6">
    <location>
        <begin position="392"/>
        <end position="560"/>
    </location>
</feature>
<evidence type="ECO:0000259" key="9">
    <source>
        <dbReference type="Pfam" id="PF22666"/>
    </source>
</evidence>
<dbReference type="Gene3D" id="2.60.120.260">
    <property type="entry name" value="Galactose-binding domain-like"/>
    <property type="match status" value="1"/>
</dbReference>
<evidence type="ECO:0000313" key="10">
    <source>
        <dbReference type="EMBL" id="MBB5730761.1"/>
    </source>
</evidence>
<feature type="signal peptide" evidence="4">
    <location>
        <begin position="1"/>
        <end position="33"/>
    </location>
</feature>
<dbReference type="InterPro" id="IPR006101">
    <property type="entry name" value="Glyco_hydro_2"/>
</dbReference>
<dbReference type="Pfam" id="PF02836">
    <property type="entry name" value="Glyco_hydro_2_C"/>
    <property type="match status" value="1"/>
</dbReference>
<keyword evidence="3 10" id="KW-0326">Glycosidase</keyword>
<dbReference type="NCBIfam" id="NF041463">
    <property type="entry name" value="GalB"/>
    <property type="match status" value="1"/>
</dbReference>
<dbReference type="InterPro" id="IPR054593">
    <property type="entry name" value="Beta-mannosidase-like_N2"/>
</dbReference>
<gene>
    <name evidence="10" type="ORF">FHS99_003268</name>
</gene>
<name>A0A7W9BV85_9SPHN</name>
<feature type="chain" id="PRO_5031548904" evidence="4">
    <location>
        <begin position="34"/>
        <end position="900"/>
    </location>
</feature>
<feature type="domain" description="Glycoside hydrolase family 2" evidence="8">
    <location>
        <begin position="791"/>
        <end position="893"/>
    </location>
</feature>
<dbReference type="AlphaFoldDB" id="A0A7W9BV85"/>
<dbReference type="InterPro" id="IPR051913">
    <property type="entry name" value="GH2_Domain-Containing"/>
</dbReference>
<feature type="domain" description="Beta-mannosidase-like galactose-binding" evidence="9">
    <location>
        <begin position="168"/>
        <end position="240"/>
    </location>
</feature>
<dbReference type="Pfam" id="PF22666">
    <property type="entry name" value="Glyco_hydro_2_N2"/>
    <property type="match status" value="1"/>
</dbReference>
<dbReference type="SUPFAM" id="SSF49785">
    <property type="entry name" value="Galactose-binding domain-like"/>
    <property type="match status" value="1"/>
</dbReference>
<dbReference type="Proteomes" id="UP000546701">
    <property type="component" value="Unassembled WGS sequence"/>
</dbReference>